<comment type="caution">
    <text evidence="10">The sequence shown here is derived from an EMBL/GenBank/DDBJ whole genome shotgun (WGS) entry which is preliminary data.</text>
</comment>
<evidence type="ECO:0000256" key="8">
    <source>
        <dbReference type="ARBA" id="ARBA00031427"/>
    </source>
</evidence>
<dbReference type="GO" id="GO:0003941">
    <property type="term" value="F:L-serine ammonia-lyase activity"/>
    <property type="evidence" value="ECO:0007669"/>
    <property type="project" value="TreeGrafter"/>
</dbReference>
<evidence type="ECO:0000313" key="11">
    <source>
        <dbReference type="Proteomes" id="UP000194267"/>
    </source>
</evidence>
<dbReference type="GO" id="GO:0009097">
    <property type="term" value="P:isoleucine biosynthetic process"/>
    <property type="evidence" value="ECO:0007669"/>
    <property type="project" value="TreeGrafter"/>
</dbReference>
<dbReference type="InterPro" id="IPR045865">
    <property type="entry name" value="ACT-like_dom_sf"/>
</dbReference>
<dbReference type="Gene3D" id="3.40.50.1100">
    <property type="match status" value="2"/>
</dbReference>
<dbReference type="SUPFAM" id="SSF53686">
    <property type="entry name" value="Tryptophan synthase beta subunit-like PLP-dependent enzymes"/>
    <property type="match status" value="1"/>
</dbReference>
<dbReference type="AlphaFoldDB" id="A0A1Y2T8D2"/>
<dbReference type="NCBIfam" id="TIGR01127">
    <property type="entry name" value="ilvA_1Cterm"/>
    <property type="match status" value="1"/>
</dbReference>
<dbReference type="FunFam" id="3.40.50.1100:FF:000007">
    <property type="entry name" value="L-threonine dehydratase catabolic TdcB"/>
    <property type="match status" value="1"/>
</dbReference>
<keyword evidence="5" id="KW-0663">Pyridoxal phosphate</keyword>
<dbReference type="PROSITE" id="PS51671">
    <property type="entry name" value="ACT"/>
    <property type="match status" value="1"/>
</dbReference>
<evidence type="ECO:0000256" key="5">
    <source>
        <dbReference type="ARBA" id="ARBA00022898"/>
    </source>
</evidence>
<sequence>MTVTVEDIERARALLKGRIKRTPLLQSPGITTHFGLPVFLKAENLQRAGSFKVRGALTKIHSLTAEEKARGVIAASAGNHAQGVALAAASLGIRAVICMPEGAPIAKLEATQGYGAEVVLHGETYDDAYQKALELQAEHGYTFIHGFDDPHTIAGQGTVGLEILEDLPDVATVVVPIGGGGLIAGIALAVKSLKPDVRVVGVQAAGAPAVFLSRQQGQLVATESVHTIADGIAIKKPGALCFELIQKYVDDIVLVDEEEIAQAILFLLERAKVIVEGAGAVGMAALLGDKIPNLAGPVCVVLSGGNIDVNIISRIIERGLVKAGRYIRLSTFVPDRPGGLQQLLATVAQTGANVIDVRHERWLNKVTIGEVEINLALETRNAQHVDEILATLRAKGYHVRIIPPYRPNEW</sequence>
<proteinExistence type="inferred from homology"/>
<dbReference type="Proteomes" id="UP000194267">
    <property type="component" value="Unassembled WGS sequence"/>
</dbReference>
<name>A0A1Y2T8D2_SYMTR</name>
<dbReference type="SUPFAM" id="SSF55021">
    <property type="entry name" value="ACT-like"/>
    <property type="match status" value="1"/>
</dbReference>
<dbReference type="EC" id="4.3.1.19" evidence="4"/>
<comment type="catalytic activity">
    <reaction evidence="1">
        <text>L-threonine = 2-oxobutanoate + NH4(+)</text>
        <dbReference type="Rhea" id="RHEA:22108"/>
        <dbReference type="ChEBI" id="CHEBI:16763"/>
        <dbReference type="ChEBI" id="CHEBI:28938"/>
        <dbReference type="ChEBI" id="CHEBI:57926"/>
        <dbReference type="EC" id="4.3.1.19"/>
    </reaction>
</comment>
<dbReference type="InterPro" id="IPR036052">
    <property type="entry name" value="TrpB-like_PALP_sf"/>
</dbReference>
<dbReference type="PANTHER" id="PTHR48078">
    <property type="entry name" value="THREONINE DEHYDRATASE, MITOCHONDRIAL-RELATED"/>
    <property type="match status" value="1"/>
</dbReference>
<comment type="function">
    <text evidence="7">Catalyzes the anaerobic formation of alpha-ketobutyrate and ammonia from threonine in a two-step reaction. The first step involved a dehydration of threonine and a production of enamine intermediates (aminocrotonate), which tautomerizes to its imine form (iminobutyrate). Both intermediates are unstable and short-lived. The second step is the nonenzymatic hydrolysis of the enamine/imine intermediates to form 2-ketobutyrate and free ammonia. In the low water environment of the cell, the second step is accelerated by RidA.</text>
</comment>
<evidence type="ECO:0000259" key="9">
    <source>
        <dbReference type="PROSITE" id="PS51671"/>
    </source>
</evidence>
<dbReference type="EMBL" id="LWLV01000403">
    <property type="protein sequence ID" value="OTA41523.1"/>
    <property type="molecule type" value="Genomic_DNA"/>
</dbReference>
<evidence type="ECO:0000256" key="7">
    <source>
        <dbReference type="ARBA" id="ARBA00025527"/>
    </source>
</evidence>
<dbReference type="InterPro" id="IPR050147">
    <property type="entry name" value="Ser/Thr_Dehydratase"/>
</dbReference>
<gene>
    <name evidence="10" type="ORF">A6D92_05985</name>
</gene>
<evidence type="ECO:0000256" key="3">
    <source>
        <dbReference type="ARBA" id="ARBA00010869"/>
    </source>
</evidence>
<dbReference type="InterPro" id="IPR044561">
    <property type="entry name" value="ACT_ThrD-II-like"/>
</dbReference>
<dbReference type="CDD" id="cd01562">
    <property type="entry name" value="Thr-dehyd"/>
    <property type="match status" value="1"/>
</dbReference>
<accession>A0A1Y2T8D2</accession>
<feature type="domain" description="ACT" evidence="9">
    <location>
        <begin position="328"/>
        <end position="404"/>
    </location>
</feature>
<dbReference type="InterPro" id="IPR001926">
    <property type="entry name" value="TrpB-like_PALP"/>
</dbReference>
<dbReference type="InterPro" id="IPR005789">
    <property type="entry name" value="Thr_deHydtase_catblc"/>
</dbReference>
<keyword evidence="6 10" id="KW-0456">Lyase</keyword>
<evidence type="ECO:0000256" key="4">
    <source>
        <dbReference type="ARBA" id="ARBA00012096"/>
    </source>
</evidence>
<dbReference type="InterPro" id="IPR002912">
    <property type="entry name" value="ACT_dom"/>
</dbReference>
<reference evidence="11" key="1">
    <citation type="submission" date="2016-04" db="EMBL/GenBank/DDBJ databases">
        <authorList>
            <person name="Antunes L.P."/>
            <person name="Martins L.F."/>
            <person name="Pereira R.V."/>
            <person name="Thomas A.M."/>
            <person name="Barbosa D."/>
            <person name="Nascimento L."/>
            <person name="Silva G.M."/>
            <person name="Condomitti G.W."/>
            <person name="Digiampietri L.A."/>
            <person name="Lombardi K.C."/>
            <person name="Ramos P.L."/>
            <person name="Quaggio R.B."/>
            <person name="Oliveira J.C."/>
            <person name="Pascon R.C."/>
            <person name="Cruz J.B."/>
            <person name="Silva A.M."/>
            <person name="Setubal J.C."/>
        </authorList>
    </citation>
    <scope>NUCLEOTIDE SEQUENCE [LARGE SCALE GENOMIC DNA]</scope>
</reference>
<dbReference type="PANTHER" id="PTHR48078:SF6">
    <property type="entry name" value="L-THREONINE DEHYDRATASE CATABOLIC TDCB"/>
    <property type="match status" value="1"/>
</dbReference>
<protein>
    <recommendedName>
        <fullName evidence="4">threonine ammonia-lyase</fullName>
        <ecNumber evidence="4">4.3.1.19</ecNumber>
    </recommendedName>
    <alternativeName>
        <fullName evidence="8">Threonine deaminase</fullName>
    </alternativeName>
</protein>
<evidence type="ECO:0000256" key="6">
    <source>
        <dbReference type="ARBA" id="ARBA00023239"/>
    </source>
</evidence>
<dbReference type="GO" id="GO:0006565">
    <property type="term" value="P:L-serine catabolic process"/>
    <property type="evidence" value="ECO:0007669"/>
    <property type="project" value="TreeGrafter"/>
</dbReference>
<evidence type="ECO:0000256" key="2">
    <source>
        <dbReference type="ARBA" id="ARBA00001933"/>
    </source>
</evidence>
<evidence type="ECO:0000313" key="10">
    <source>
        <dbReference type="EMBL" id="OTA41523.1"/>
    </source>
</evidence>
<comment type="similarity">
    <text evidence="3">Belongs to the serine/threonine dehydratase family.</text>
</comment>
<dbReference type="GO" id="GO:0004794">
    <property type="term" value="F:threonine deaminase activity"/>
    <property type="evidence" value="ECO:0007669"/>
    <property type="project" value="UniProtKB-EC"/>
</dbReference>
<dbReference type="CDD" id="cd04886">
    <property type="entry name" value="ACT_ThrD-II-like"/>
    <property type="match status" value="1"/>
</dbReference>
<dbReference type="Pfam" id="PF00291">
    <property type="entry name" value="PALP"/>
    <property type="match status" value="1"/>
</dbReference>
<evidence type="ECO:0000256" key="1">
    <source>
        <dbReference type="ARBA" id="ARBA00001274"/>
    </source>
</evidence>
<comment type="cofactor">
    <cofactor evidence="2">
        <name>pyridoxal 5'-phosphate</name>
        <dbReference type="ChEBI" id="CHEBI:597326"/>
    </cofactor>
</comment>
<dbReference type="GO" id="GO:0006567">
    <property type="term" value="P:L-threonine catabolic process"/>
    <property type="evidence" value="ECO:0007669"/>
    <property type="project" value="InterPro"/>
</dbReference>
<organism evidence="10 11">
    <name type="scientific">Symbiobacterium thermophilum</name>
    <dbReference type="NCBI Taxonomy" id="2734"/>
    <lineage>
        <taxon>Bacteria</taxon>
        <taxon>Bacillati</taxon>
        <taxon>Bacillota</taxon>
        <taxon>Clostridia</taxon>
        <taxon>Eubacteriales</taxon>
        <taxon>Symbiobacteriaceae</taxon>
        <taxon>Symbiobacterium</taxon>
    </lineage>
</organism>